<organism evidence="1 2">
    <name type="scientific">Caballeronia sordidicola</name>
    <name type="common">Burkholderia sordidicola</name>
    <dbReference type="NCBI Taxonomy" id="196367"/>
    <lineage>
        <taxon>Bacteria</taxon>
        <taxon>Pseudomonadati</taxon>
        <taxon>Pseudomonadota</taxon>
        <taxon>Betaproteobacteria</taxon>
        <taxon>Burkholderiales</taxon>
        <taxon>Burkholderiaceae</taxon>
        <taxon>Caballeronia</taxon>
    </lineage>
</organism>
<protein>
    <submittedName>
        <fullName evidence="1">Uncharacterized protein</fullName>
    </submittedName>
</protein>
<evidence type="ECO:0000313" key="1">
    <source>
        <dbReference type="EMBL" id="OTP72140.1"/>
    </source>
</evidence>
<name>A0A242MLT9_CABSO</name>
<sequence length="67" mass="7081">MAFAIDSFALTPGAKSEMIERIADALRDLDIHIGKPAMDVRIVAQGDLAVATGVLHSAAPLQPNGRR</sequence>
<dbReference type="Proteomes" id="UP000195221">
    <property type="component" value="Unassembled WGS sequence"/>
</dbReference>
<comment type="caution">
    <text evidence="1">The sequence shown here is derived from an EMBL/GenBank/DDBJ whole genome shotgun (WGS) entry which is preliminary data.</text>
</comment>
<proteinExistence type="predicted"/>
<gene>
    <name evidence="1" type="ORF">PAMC26577_21840</name>
</gene>
<accession>A0A242MLT9</accession>
<reference evidence="1 2" key="1">
    <citation type="submission" date="2017-03" db="EMBL/GenBank/DDBJ databases">
        <title>Genome analysis of strain PAMC 26577.</title>
        <authorList>
            <person name="Oh H.-M."/>
            <person name="Yang J.-A."/>
        </authorList>
    </citation>
    <scope>NUCLEOTIDE SEQUENCE [LARGE SCALE GENOMIC DNA]</scope>
    <source>
        <strain evidence="1 2">PAMC 26577</strain>
    </source>
</reference>
<evidence type="ECO:0000313" key="2">
    <source>
        <dbReference type="Proteomes" id="UP000195221"/>
    </source>
</evidence>
<dbReference type="AlphaFoldDB" id="A0A242MLT9"/>
<dbReference type="EMBL" id="NBTZ01000095">
    <property type="protein sequence ID" value="OTP72140.1"/>
    <property type="molecule type" value="Genomic_DNA"/>
</dbReference>
<dbReference type="RefSeq" id="WP_179197486.1">
    <property type="nucleotide sequence ID" value="NZ_NBTZ01000095.1"/>
</dbReference>